<dbReference type="AlphaFoldDB" id="A0A5M6CE99"/>
<name>A0A5M6CE99_9BACT</name>
<keyword evidence="2" id="KW-1185">Reference proteome</keyword>
<reference evidence="1 2" key="1">
    <citation type="submission" date="2019-09" db="EMBL/GenBank/DDBJ databases">
        <title>Genome sequence and assembly of Taibaiella sp.</title>
        <authorList>
            <person name="Chhetri G."/>
        </authorList>
    </citation>
    <scope>NUCLEOTIDE SEQUENCE [LARGE SCALE GENOMIC DNA]</scope>
    <source>
        <strain evidence="1 2">KVB11</strain>
    </source>
</reference>
<protein>
    <recommendedName>
        <fullName evidence="3">WG repeat-containing protein</fullName>
    </recommendedName>
</protein>
<dbReference type="EMBL" id="VWSH01000004">
    <property type="protein sequence ID" value="KAA5532192.1"/>
    <property type="molecule type" value="Genomic_DNA"/>
</dbReference>
<organism evidence="1 2">
    <name type="scientific">Taibaiella lutea</name>
    <dbReference type="NCBI Taxonomy" id="2608001"/>
    <lineage>
        <taxon>Bacteria</taxon>
        <taxon>Pseudomonadati</taxon>
        <taxon>Bacteroidota</taxon>
        <taxon>Chitinophagia</taxon>
        <taxon>Chitinophagales</taxon>
        <taxon>Chitinophagaceae</taxon>
        <taxon>Taibaiella</taxon>
    </lineage>
</organism>
<evidence type="ECO:0000313" key="2">
    <source>
        <dbReference type="Proteomes" id="UP000323632"/>
    </source>
</evidence>
<gene>
    <name evidence="1" type="ORF">F0919_15435</name>
</gene>
<accession>A0A5M6CE99</accession>
<dbReference type="RefSeq" id="WP_150033694.1">
    <property type="nucleotide sequence ID" value="NZ_VWSH01000004.1"/>
</dbReference>
<dbReference type="Proteomes" id="UP000323632">
    <property type="component" value="Unassembled WGS sequence"/>
</dbReference>
<comment type="caution">
    <text evidence="1">The sequence shown here is derived from an EMBL/GenBank/DDBJ whole genome shotgun (WGS) entry which is preliminary data.</text>
</comment>
<proteinExistence type="predicted"/>
<evidence type="ECO:0008006" key="3">
    <source>
        <dbReference type="Google" id="ProtNLM"/>
    </source>
</evidence>
<sequence length="303" mass="34592">MKAAVITFLLNAFWMAGFCRDSEINLAGYPFDIKVLQNLSDKKDSIMPVFKEGKFQYVDVKTGTRIFEKTFDIAYPFDGRNAAIIKSDGKYGIIDRHGKLLAAPEYRSFQLWDAPFRENFVSFDNASDYGFDLQKGIFVNPGNGCEKPFMERPCCVIYKQGDKYGISKIKDNNYSSQRILIAPVFDTVYLINAAMAIGSKEDKIICIDSSGKPFFLGIYKEVIMSRPLNEFSYPQVIGLNTGRDWEYYRVGLKPELLLTSEFKCSGIGEVRIRNAFGIYQEKGKFHILYQDGQAMKEAYDWIS</sequence>
<evidence type="ECO:0000313" key="1">
    <source>
        <dbReference type="EMBL" id="KAA5532192.1"/>
    </source>
</evidence>